<evidence type="ECO:0000256" key="1">
    <source>
        <dbReference type="PROSITE-ProRule" id="PRU00339"/>
    </source>
</evidence>
<evidence type="ECO:0000313" key="2">
    <source>
        <dbReference type="EMBL" id="NOU99724.1"/>
    </source>
</evidence>
<proteinExistence type="predicted"/>
<evidence type="ECO:0000313" key="3">
    <source>
        <dbReference type="Proteomes" id="UP000618579"/>
    </source>
</evidence>
<dbReference type="InterPro" id="IPR011990">
    <property type="entry name" value="TPR-like_helical_dom_sf"/>
</dbReference>
<evidence type="ECO:0008006" key="4">
    <source>
        <dbReference type="Google" id="ProtNLM"/>
    </source>
</evidence>
<keyword evidence="3" id="KW-1185">Reference proteome</keyword>
<accession>A0ABX1ZI24</accession>
<dbReference type="Pfam" id="PF13181">
    <property type="entry name" value="TPR_8"/>
    <property type="match status" value="1"/>
</dbReference>
<sequence length="199" mass="22191">MPKNERERGFGELRAQFDRDECILKVSSMKPVARDILDRGLGKFKNGEFEQSREIIEQAAELDPGSAEVHAWLAAVYGRQIEAVWSLVDKMKLFALLESQIAVALKLDPTLPLARRMNGARLLNTPDMLGGDPALAAEEFLYCIGQGMDDAEVWVSLSESYIKMDEPEKAIYALEEALIRDPQHIGAAEMIQLVRNGST</sequence>
<dbReference type="RefSeq" id="WP_171682597.1">
    <property type="nucleotide sequence ID" value="NZ_WHNZ01000015.1"/>
</dbReference>
<reference evidence="2 3" key="1">
    <citation type="submission" date="2019-10" db="EMBL/GenBank/DDBJ databases">
        <title>Description of Paenibacillus pedi sp. nov.</title>
        <authorList>
            <person name="Carlier A."/>
            <person name="Qi S."/>
        </authorList>
    </citation>
    <scope>NUCLEOTIDE SEQUENCE [LARGE SCALE GENOMIC DNA]</scope>
    <source>
        <strain evidence="2 3">LMG 31457</strain>
    </source>
</reference>
<dbReference type="Gene3D" id="1.25.40.10">
    <property type="entry name" value="Tetratricopeptide repeat domain"/>
    <property type="match status" value="1"/>
</dbReference>
<protein>
    <recommendedName>
        <fullName evidence="4">Tetratricopeptide repeat protein</fullName>
    </recommendedName>
</protein>
<name>A0ABX1ZI24_9BACL</name>
<dbReference type="SMART" id="SM00028">
    <property type="entry name" value="TPR"/>
    <property type="match status" value="2"/>
</dbReference>
<dbReference type="SUPFAM" id="SSF48452">
    <property type="entry name" value="TPR-like"/>
    <property type="match status" value="1"/>
</dbReference>
<keyword evidence="1" id="KW-0802">TPR repeat</keyword>
<comment type="caution">
    <text evidence="2">The sequence shown here is derived from an EMBL/GenBank/DDBJ whole genome shotgun (WGS) entry which is preliminary data.</text>
</comment>
<dbReference type="Proteomes" id="UP000618579">
    <property type="component" value="Unassembled WGS sequence"/>
</dbReference>
<organism evidence="2 3">
    <name type="scientific">Paenibacillus planticolens</name>
    <dbReference type="NCBI Taxonomy" id="2654976"/>
    <lineage>
        <taxon>Bacteria</taxon>
        <taxon>Bacillati</taxon>
        <taxon>Bacillota</taxon>
        <taxon>Bacilli</taxon>
        <taxon>Bacillales</taxon>
        <taxon>Paenibacillaceae</taxon>
        <taxon>Paenibacillus</taxon>
    </lineage>
</organism>
<gene>
    <name evidence="2" type="ORF">GC097_06830</name>
</gene>
<dbReference type="InterPro" id="IPR019734">
    <property type="entry name" value="TPR_rpt"/>
</dbReference>
<feature type="repeat" description="TPR" evidence="1">
    <location>
        <begin position="151"/>
        <end position="184"/>
    </location>
</feature>
<dbReference type="EMBL" id="WHNZ01000015">
    <property type="protein sequence ID" value="NOU99724.1"/>
    <property type="molecule type" value="Genomic_DNA"/>
</dbReference>
<dbReference type="PROSITE" id="PS50005">
    <property type="entry name" value="TPR"/>
    <property type="match status" value="1"/>
</dbReference>